<dbReference type="InterPro" id="IPR036426">
    <property type="entry name" value="Bulb-type_lectin_dom_sf"/>
</dbReference>
<accession>A0AAV5K417</accession>
<keyword evidence="4" id="KW-0812">Transmembrane</keyword>
<sequence length="234" mass="25685">MLTGTNAFAFYYLPIFIFLNLFLLHGYAATCNITSSNPLSQNEILISPAHVFELGFSRPHNSTNQYVGILYKNIAPRTVVWVANRGNPVIDSLASLKIGSDGNLKLVDGNEVTLWSSNVSVRSNRSVAVLLDNGKFVLQDGLSGQWLWRSFENPGNTLLPGAGLGYNLETGCLLWSEELIDMQEFSSGGEELFIRLASSELAHGKLRVDVIISLTTVSCIIILGALVYGLCWQR</sequence>
<evidence type="ECO:0000313" key="7">
    <source>
        <dbReference type="Proteomes" id="UP001054252"/>
    </source>
</evidence>
<reference evidence="6 7" key="1">
    <citation type="journal article" date="2021" name="Commun. Biol.">
        <title>The genome of Shorea leprosula (Dipterocarpaceae) highlights the ecological relevance of drought in aseasonal tropical rainforests.</title>
        <authorList>
            <person name="Ng K.K.S."/>
            <person name="Kobayashi M.J."/>
            <person name="Fawcett J.A."/>
            <person name="Hatakeyama M."/>
            <person name="Paape T."/>
            <person name="Ng C.H."/>
            <person name="Ang C.C."/>
            <person name="Tnah L.H."/>
            <person name="Lee C.T."/>
            <person name="Nishiyama T."/>
            <person name="Sese J."/>
            <person name="O'Brien M.J."/>
            <person name="Copetti D."/>
            <person name="Mohd Noor M.I."/>
            <person name="Ong R.C."/>
            <person name="Putra M."/>
            <person name="Sireger I.Z."/>
            <person name="Indrioko S."/>
            <person name="Kosugi Y."/>
            <person name="Izuno A."/>
            <person name="Isagi Y."/>
            <person name="Lee S.L."/>
            <person name="Shimizu K.K."/>
        </authorList>
    </citation>
    <scope>NUCLEOTIDE SEQUENCE [LARGE SCALE GENOMIC DNA]</scope>
    <source>
        <strain evidence="6">214</strain>
    </source>
</reference>
<dbReference type="InterPro" id="IPR001480">
    <property type="entry name" value="Bulb-type_lectin_dom"/>
</dbReference>
<protein>
    <recommendedName>
        <fullName evidence="5">Bulb-type lectin domain-containing protein</fullName>
    </recommendedName>
</protein>
<organism evidence="6 7">
    <name type="scientific">Rubroshorea leprosula</name>
    <dbReference type="NCBI Taxonomy" id="152421"/>
    <lineage>
        <taxon>Eukaryota</taxon>
        <taxon>Viridiplantae</taxon>
        <taxon>Streptophyta</taxon>
        <taxon>Embryophyta</taxon>
        <taxon>Tracheophyta</taxon>
        <taxon>Spermatophyta</taxon>
        <taxon>Magnoliopsida</taxon>
        <taxon>eudicotyledons</taxon>
        <taxon>Gunneridae</taxon>
        <taxon>Pentapetalae</taxon>
        <taxon>rosids</taxon>
        <taxon>malvids</taxon>
        <taxon>Malvales</taxon>
        <taxon>Dipterocarpaceae</taxon>
        <taxon>Rubroshorea</taxon>
    </lineage>
</organism>
<feature type="transmembrane region" description="Helical" evidence="4">
    <location>
        <begin position="210"/>
        <end position="231"/>
    </location>
</feature>
<evidence type="ECO:0000256" key="1">
    <source>
        <dbReference type="ARBA" id="ARBA00022729"/>
    </source>
</evidence>
<feature type="domain" description="Bulb-type lectin" evidence="5">
    <location>
        <begin position="30"/>
        <end position="151"/>
    </location>
</feature>
<dbReference type="EMBL" id="BPVZ01000052">
    <property type="protein sequence ID" value="GKV19175.1"/>
    <property type="molecule type" value="Genomic_DNA"/>
</dbReference>
<dbReference type="Pfam" id="PF01453">
    <property type="entry name" value="B_lectin"/>
    <property type="match status" value="1"/>
</dbReference>
<dbReference type="Proteomes" id="UP001054252">
    <property type="component" value="Unassembled WGS sequence"/>
</dbReference>
<dbReference type="PANTHER" id="PTHR32444:SF250">
    <property type="entry name" value="NON-SPECIFIC SERINE_THREONINE PROTEIN KINASE"/>
    <property type="match status" value="1"/>
</dbReference>
<comment type="caution">
    <text evidence="6">The sequence shown here is derived from an EMBL/GenBank/DDBJ whole genome shotgun (WGS) entry which is preliminary data.</text>
</comment>
<keyword evidence="4" id="KW-1133">Transmembrane helix</keyword>
<keyword evidence="7" id="KW-1185">Reference proteome</keyword>
<evidence type="ECO:0000259" key="5">
    <source>
        <dbReference type="PROSITE" id="PS50927"/>
    </source>
</evidence>
<dbReference type="AlphaFoldDB" id="A0AAV5K417"/>
<evidence type="ECO:0000313" key="6">
    <source>
        <dbReference type="EMBL" id="GKV19175.1"/>
    </source>
</evidence>
<dbReference type="PANTHER" id="PTHR32444">
    <property type="entry name" value="BULB-TYPE LECTIN DOMAIN-CONTAINING PROTEIN"/>
    <property type="match status" value="1"/>
</dbReference>
<name>A0AAV5K417_9ROSI</name>
<dbReference type="CDD" id="cd00028">
    <property type="entry name" value="B_lectin"/>
    <property type="match status" value="1"/>
</dbReference>
<gene>
    <name evidence="6" type="ORF">SLEP1_g29467</name>
</gene>
<dbReference type="SUPFAM" id="SSF51110">
    <property type="entry name" value="alpha-D-mannose-specific plant lectins"/>
    <property type="match status" value="1"/>
</dbReference>
<dbReference type="SMART" id="SM00108">
    <property type="entry name" value="B_lectin"/>
    <property type="match status" value="1"/>
</dbReference>
<keyword evidence="1" id="KW-0732">Signal</keyword>
<keyword evidence="2" id="KW-1015">Disulfide bond</keyword>
<proteinExistence type="predicted"/>
<keyword evidence="3" id="KW-0325">Glycoprotein</keyword>
<dbReference type="PROSITE" id="PS50927">
    <property type="entry name" value="BULB_LECTIN"/>
    <property type="match status" value="1"/>
</dbReference>
<evidence type="ECO:0000256" key="4">
    <source>
        <dbReference type="SAM" id="Phobius"/>
    </source>
</evidence>
<feature type="transmembrane region" description="Helical" evidence="4">
    <location>
        <begin position="7"/>
        <end position="28"/>
    </location>
</feature>
<dbReference type="Gene3D" id="2.90.10.10">
    <property type="entry name" value="Bulb-type lectin domain"/>
    <property type="match status" value="1"/>
</dbReference>
<evidence type="ECO:0000256" key="3">
    <source>
        <dbReference type="ARBA" id="ARBA00023180"/>
    </source>
</evidence>
<evidence type="ECO:0000256" key="2">
    <source>
        <dbReference type="ARBA" id="ARBA00023157"/>
    </source>
</evidence>
<keyword evidence="4" id="KW-0472">Membrane</keyword>